<proteinExistence type="predicted"/>
<sequence>MSDEQAAPAEWTASSRSGTITVRTTEQGLPLGISVEPGELRRTPHELAADIVRLCKQAANRAALARRAQFEQAGVDPAALRLMGLPTAEEVARQEQAEQEEYETEPDSWLRSV</sequence>
<dbReference type="STRING" id="1210086.GCA_001613105_06800"/>
<organism evidence="2 3">
    <name type="scientific">Nocardia pseudobrasiliensis</name>
    <dbReference type="NCBI Taxonomy" id="45979"/>
    <lineage>
        <taxon>Bacteria</taxon>
        <taxon>Bacillati</taxon>
        <taxon>Actinomycetota</taxon>
        <taxon>Actinomycetes</taxon>
        <taxon>Mycobacteriales</taxon>
        <taxon>Nocardiaceae</taxon>
        <taxon>Nocardia</taxon>
    </lineage>
</organism>
<dbReference type="RefSeq" id="WP_068006461.1">
    <property type="nucleotide sequence ID" value="NZ_QQBC01000008.1"/>
</dbReference>
<evidence type="ECO:0000256" key="1">
    <source>
        <dbReference type="SAM" id="MobiDB-lite"/>
    </source>
</evidence>
<comment type="caution">
    <text evidence="2">The sequence shown here is derived from an EMBL/GenBank/DDBJ whole genome shotgun (WGS) entry which is preliminary data.</text>
</comment>
<dbReference type="EMBL" id="QQBC01000008">
    <property type="protein sequence ID" value="RDI64516.1"/>
    <property type="molecule type" value="Genomic_DNA"/>
</dbReference>
<keyword evidence="3" id="KW-1185">Reference proteome</keyword>
<reference evidence="2 3" key="1">
    <citation type="submission" date="2018-07" db="EMBL/GenBank/DDBJ databases">
        <title>Genomic Encyclopedia of Type Strains, Phase IV (KMG-IV): sequencing the most valuable type-strain genomes for metagenomic binning, comparative biology and taxonomic classification.</title>
        <authorList>
            <person name="Goeker M."/>
        </authorList>
    </citation>
    <scope>NUCLEOTIDE SEQUENCE [LARGE SCALE GENOMIC DNA]</scope>
    <source>
        <strain evidence="2 3">DSM 44290</strain>
    </source>
</reference>
<accession>A0A370I1B2</accession>
<dbReference type="Proteomes" id="UP000254869">
    <property type="component" value="Unassembled WGS sequence"/>
</dbReference>
<gene>
    <name evidence="2" type="ORF">DFR76_108349</name>
</gene>
<evidence type="ECO:0000313" key="2">
    <source>
        <dbReference type="EMBL" id="RDI64516.1"/>
    </source>
</evidence>
<feature type="region of interest" description="Disordered" evidence="1">
    <location>
        <begin position="92"/>
        <end position="113"/>
    </location>
</feature>
<feature type="compositionally biased region" description="Acidic residues" evidence="1">
    <location>
        <begin position="97"/>
        <end position="106"/>
    </location>
</feature>
<evidence type="ECO:0000313" key="3">
    <source>
        <dbReference type="Proteomes" id="UP000254869"/>
    </source>
</evidence>
<name>A0A370I1B2_9NOCA</name>
<evidence type="ECO:0008006" key="4">
    <source>
        <dbReference type="Google" id="ProtNLM"/>
    </source>
</evidence>
<dbReference type="AlphaFoldDB" id="A0A370I1B2"/>
<protein>
    <recommendedName>
        <fullName evidence="4">YbaB/EbfC DNA-binding family protein</fullName>
    </recommendedName>
</protein>